<accession>A0ABU2K2Q2</accession>
<comment type="caution">
    <text evidence="1">The sequence shown here is derived from an EMBL/GenBank/DDBJ whole genome shotgun (WGS) entry which is preliminary data.</text>
</comment>
<gene>
    <name evidence="1" type="ORF">RM844_33170</name>
</gene>
<sequence length="65" mass="7201">MSLDAMGWVWKHSQARGNARVALLAVADQVRTPACEVRLSYADFQSALNVSRNTVRSAIREAIEL</sequence>
<dbReference type="EMBL" id="JAVREO010000274">
    <property type="protein sequence ID" value="MDT0271133.1"/>
    <property type="molecule type" value="Genomic_DNA"/>
</dbReference>
<protein>
    <recommendedName>
        <fullName evidence="3">GntR family transcriptional regulator</fullName>
    </recommendedName>
</protein>
<evidence type="ECO:0008006" key="3">
    <source>
        <dbReference type="Google" id="ProtNLM"/>
    </source>
</evidence>
<dbReference type="Proteomes" id="UP001183410">
    <property type="component" value="Unassembled WGS sequence"/>
</dbReference>
<reference evidence="2" key="1">
    <citation type="submission" date="2023-07" db="EMBL/GenBank/DDBJ databases">
        <title>30 novel species of actinomycetes from the DSMZ collection.</title>
        <authorList>
            <person name="Nouioui I."/>
        </authorList>
    </citation>
    <scope>NUCLEOTIDE SEQUENCE [LARGE SCALE GENOMIC DNA]</scope>
    <source>
        <strain evidence="2">DSM 44915</strain>
    </source>
</reference>
<organism evidence="1 2">
    <name type="scientific">Streptomyces chisholmiae</name>
    <dbReference type="NCBI Taxonomy" id="3075540"/>
    <lineage>
        <taxon>Bacteria</taxon>
        <taxon>Bacillati</taxon>
        <taxon>Actinomycetota</taxon>
        <taxon>Actinomycetes</taxon>
        <taxon>Kitasatosporales</taxon>
        <taxon>Streptomycetaceae</taxon>
        <taxon>Streptomyces</taxon>
    </lineage>
</organism>
<proteinExistence type="predicted"/>
<evidence type="ECO:0000313" key="1">
    <source>
        <dbReference type="EMBL" id="MDT0271133.1"/>
    </source>
</evidence>
<name>A0ABU2K2Q2_9ACTN</name>
<evidence type="ECO:0000313" key="2">
    <source>
        <dbReference type="Proteomes" id="UP001183410"/>
    </source>
</evidence>
<keyword evidence="2" id="KW-1185">Reference proteome</keyword>
<feature type="non-terminal residue" evidence="1">
    <location>
        <position position="65"/>
    </location>
</feature>